<name>A0A2T0XM03_9BACT</name>
<gene>
    <name evidence="2" type="ORF">DFO77_10330</name>
</gene>
<keyword evidence="3" id="KW-1185">Reference proteome</keyword>
<accession>A0A2T0XM03</accession>
<dbReference type="EMBL" id="QPIZ01000003">
    <property type="protein sequence ID" value="RCW38565.1"/>
    <property type="molecule type" value="Genomic_DNA"/>
</dbReference>
<dbReference type="AlphaFoldDB" id="A0A2T0XM03"/>
<organism evidence="2 3">
    <name type="scientific">Marinilabilia salmonicolor</name>
    <dbReference type="NCBI Taxonomy" id="989"/>
    <lineage>
        <taxon>Bacteria</taxon>
        <taxon>Pseudomonadati</taxon>
        <taxon>Bacteroidota</taxon>
        <taxon>Bacteroidia</taxon>
        <taxon>Marinilabiliales</taxon>
        <taxon>Marinilabiliaceae</taxon>
        <taxon>Marinilabilia</taxon>
    </lineage>
</organism>
<comment type="caution">
    <text evidence="2">The sequence shown here is derived from an EMBL/GenBank/DDBJ whole genome shotgun (WGS) entry which is preliminary data.</text>
</comment>
<sequence length="215" mass="24640">MHIKTSDQEKLKLGLGNYTCNWGVHICGLYETEKERDEIIIGFLSQGVHDKDIQIYCPVEQSPETFKEKFQNANPECNCGADGCEDFHILSAKEMYYPDGHFSPKAMDKYLNDFFIESQKNGKRNVRATAEMVWALDAIPGVEDLMVYESRLNYFIPGKPWISICLYNVNKFSGSTIMNVLKTHPYTISGGVITQNPFFVHPDKWLAENAPEYLY</sequence>
<evidence type="ECO:0000313" key="2">
    <source>
        <dbReference type="EMBL" id="RCW38565.1"/>
    </source>
</evidence>
<proteinExistence type="predicted"/>
<reference evidence="2 3" key="1">
    <citation type="submission" date="2018-07" db="EMBL/GenBank/DDBJ databases">
        <title>Freshwater and sediment microbial communities from various areas in North America, analyzing microbe dynamics in response to fracking.</title>
        <authorList>
            <person name="Lamendella R."/>
        </authorList>
    </citation>
    <scope>NUCLEOTIDE SEQUENCE [LARGE SCALE GENOMIC DNA]</scope>
    <source>
        <strain evidence="2 3">160A</strain>
    </source>
</reference>
<dbReference type="InterPro" id="IPR025847">
    <property type="entry name" value="MEDS_domain"/>
</dbReference>
<feature type="domain" description="MEDS" evidence="1">
    <location>
        <begin position="25"/>
        <end position="185"/>
    </location>
</feature>
<dbReference type="Pfam" id="PF14417">
    <property type="entry name" value="MEDS"/>
    <property type="match status" value="1"/>
</dbReference>
<evidence type="ECO:0000313" key="3">
    <source>
        <dbReference type="Proteomes" id="UP000252733"/>
    </source>
</evidence>
<evidence type="ECO:0000259" key="1">
    <source>
        <dbReference type="Pfam" id="PF14417"/>
    </source>
</evidence>
<dbReference type="OrthoDB" id="116243at2"/>
<dbReference type="Proteomes" id="UP000252733">
    <property type="component" value="Unassembled WGS sequence"/>
</dbReference>
<dbReference type="RefSeq" id="WP_106152942.1">
    <property type="nucleotide sequence ID" value="NZ_PVTS01000007.1"/>
</dbReference>
<protein>
    <submittedName>
        <fullName evidence="2">DcmR-like sensory protein</fullName>
    </submittedName>
</protein>